<keyword evidence="5" id="KW-0547">Nucleotide-binding</keyword>
<name>A0A514D060_9VIRU</name>
<evidence type="ECO:0000256" key="5">
    <source>
        <dbReference type="ARBA" id="ARBA00022741"/>
    </source>
</evidence>
<evidence type="ECO:0000256" key="9">
    <source>
        <dbReference type="PIRSR" id="PIRSR605093-1"/>
    </source>
</evidence>
<accession>A0A514D060</accession>
<comment type="catalytic activity">
    <reaction evidence="8">
        <text>RNA(n) + a ribonucleoside 5'-triphosphate = RNA(n+1) + diphosphate</text>
        <dbReference type="Rhea" id="RHEA:21248"/>
        <dbReference type="Rhea" id="RHEA-COMP:14527"/>
        <dbReference type="Rhea" id="RHEA-COMP:17342"/>
        <dbReference type="ChEBI" id="CHEBI:33019"/>
        <dbReference type="ChEBI" id="CHEBI:61557"/>
        <dbReference type="ChEBI" id="CHEBI:140395"/>
        <dbReference type="EC" id="2.7.7.48"/>
    </reaction>
</comment>
<evidence type="ECO:0000256" key="4">
    <source>
        <dbReference type="ARBA" id="ARBA00022695"/>
    </source>
</evidence>
<proteinExistence type="predicted"/>
<evidence type="ECO:0000256" key="6">
    <source>
        <dbReference type="ARBA" id="ARBA00022953"/>
    </source>
</evidence>
<dbReference type="EMBL" id="MN033091">
    <property type="protein sequence ID" value="QDH87004.1"/>
    <property type="molecule type" value="Genomic_RNA"/>
</dbReference>
<dbReference type="InterPro" id="IPR043502">
    <property type="entry name" value="DNA/RNA_pol_sf"/>
</dbReference>
<keyword evidence="2 11" id="KW-0696">RNA-directed RNA polymerase</keyword>
<feature type="domain" description="RdRp catalytic" evidence="10">
    <location>
        <begin position="235"/>
        <end position="365"/>
    </location>
</feature>
<organism evidence="11">
    <name type="scientific">Leviviridae sp</name>
    <dbReference type="NCBI Taxonomy" id="2027243"/>
    <lineage>
        <taxon>Viruses</taxon>
        <taxon>Riboviria</taxon>
        <taxon>Orthornavirae</taxon>
        <taxon>Lenarviricota</taxon>
        <taxon>Leviviricetes</taxon>
        <taxon>Norzivirales</taxon>
        <taxon>Fiersviridae</taxon>
    </lineage>
</organism>
<evidence type="ECO:0000256" key="8">
    <source>
        <dbReference type="ARBA" id="ARBA00048744"/>
    </source>
</evidence>
<dbReference type="GO" id="GO:0000166">
    <property type="term" value="F:nucleotide binding"/>
    <property type="evidence" value="ECO:0007669"/>
    <property type="project" value="UniProtKB-KW"/>
</dbReference>
<gene>
    <name evidence="11" type="ORF">H3Bulk42356_000004</name>
</gene>
<feature type="binding site" evidence="9">
    <location>
        <position position="250"/>
    </location>
    <ligand>
        <name>Mg(2+)</name>
        <dbReference type="ChEBI" id="CHEBI:18420"/>
        <label>2</label>
    </ligand>
</feature>
<keyword evidence="9" id="KW-0460">Magnesium</keyword>
<evidence type="ECO:0000256" key="7">
    <source>
        <dbReference type="ARBA" id="ARBA00030248"/>
    </source>
</evidence>
<sequence length="532" mass="59764">MSKRVRRKGDKILSSFIPGDLTESFISRVQAFPSSIKVDYLKSEFLTKYVSHDTDPADVRRTRAINKWLATESDNEATNVRLLLTPEEYNILPRVSYVAFMDKCRALVSSIIGEVPPVEALIGTFSGGASTSRPRTASHPAAKYVGRAHVTSRAIETFDLIREECPGWLGEGCLLELQEVPGNVLFTVPKKAEIDRVACKEPDINMFLQKGIGTFFRRCLLRHRINLNDQSINRSLARVGSITDELSTLDLSSASDSVSREIVYSLLPVSWFTLLDSVRSPVTTIDGAEHRNEMFSSMGNGFTFELESLLFYVITRVTAYFRGFSGIVSVYGDDIICPSGISAELTWVLNYLGFQVNPDKSHVSGPFRESCGGHYYNGYDITPFYLRAPIQSLPDLIDVANKLRRWAGNDPEPSTPGWKPMRNALDPVAEETWLWLKSFVPKVLWGGIDTTFKYQLVSDDTPNLRISEDMQRKGTGIGGYMHWLNTTWERELPSRDAVATSSRTGVSGKYRTRRARVSTVDRLHNLFLHEMG</sequence>
<protein>
    <recommendedName>
        <fullName evidence="1">RNA-directed RNA polymerase</fullName>
        <ecNumber evidence="1">2.7.7.48</ecNumber>
    </recommendedName>
    <alternativeName>
        <fullName evidence="7">RNA replicase beta chain</fullName>
    </alternativeName>
</protein>
<dbReference type="InterPro" id="IPR005093">
    <property type="entry name" value="RNArep_beta"/>
</dbReference>
<evidence type="ECO:0000256" key="1">
    <source>
        <dbReference type="ARBA" id="ARBA00012494"/>
    </source>
</evidence>
<dbReference type="SUPFAM" id="SSF56672">
    <property type="entry name" value="DNA/RNA polymerases"/>
    <property type="match status" value="1"/>
</dbReference>
<feature type="binding site" evidence="9">
    <location>
        <position position="333"/>
    </location>
    <ligand>
        <name>Mg(2+)</name>
        <dbReference type="ChEBI" id="CHEBI:18420"/>
        <label>2</label>
    </ligand>
</feature>
<keyword evidence="9" id="KW-0479">Metal-binding</keyword>
<comment type="cofactor">
    <cofactor evidence="9">
        <name>Mg(2+)</name>
        <dbReference type="ChEBI" id="CHEBI:18420"/>
    </cofactor>
    <text evidence="9">Binds 2 Mg(2+) per subunit.</text>
</comment>
<dbReference type="PROSITE" id="PS50522">
    <property type="entry name" value="RDRP_PHAGE"/>
    <property type="match status" value="1"/>
</dbReference>
<keyword evidence="4" id="KW-0548">Nucleotidyltransferase</keyword>
<keyword evidence="3" id="KW-0808">Transferase</keyword>
<evidence type="ECO:0000313" key="11">
    <source>
        <dbReference type="EMBL" id="QDH87004.1"/>
    </source>
</evidence>
<dbReference type="EC" id="2.7.7.48" evidence="1"/>
<keyword evidence="6" id="KW-0693">Viral RNA replication</keyword>
<reference evidence="11" key="1">
    <citation type="submission" date="2019-05" db="EMBL/GenBank/DDBJ databases">
        <title>Metatranscriptomic reconstruction reveals RNA viruses with the potential to shape carbon cycling in soil.</title>
        <authorList>
            <person name="Starr E.P."/>
            <person name="Nuccio E."/>
            <person name="Pett-Ridge J."/>
            <person name="Banfield J.F."/>
            <person name="Firestone M.K."/>
        </authorList>
    </citation>
    <scope>NUCLEOTIDE SEQUENCE</scope>
    <source>
        <strain evidence="11">H3_Bulk_42_scaffold_356</strain>
    </source>
</reference>
<dbReference type="GO" id="GO:0046872">
    <property type="term" value="F:metal ion binding"/>
    <property type="evidence" value="ECO:0007669"/>
    <property type="project" value="UniProtKB-KW"/>
</dbReference>
<evidence type="ECO:0000256" key="3">
    <source>
        <dbReference type="ARBA" id="ARBA00022679"/>
    </source>
</evidence>
<dbReference type="Pfam" id="PF03431">
    <property type="entry name" value="RNA_replicase_B"/>
    <property type="match status" value="1"/>
</dbReference>
<evidence type="ECO:0000259" key="10">
    <source>
        <dbReference type="PROSITE" id="PS50522"/>
    </source>
</evidence>
<dbReference type="InterPro" id="IPR007096">
    <property type="entry name" value="RNA-dir_Rpol_cat_phage"/>
</dbReference>
<dbReference type="GO" id="GO:0003968">
    <property type="term" value="F:RNA-directed RNA polymerase activity"/>
    <property type="evidence" value="ECO:0007669"/>
    <property type="project" value="UniProtKB-KW"/>
</dbReference>
<dbReference type="GO" id="GO:0039694">
    <property type="term" value="P:viral RNA genome replication"/>
    <property type="evidence" value="ECO:0007669"/>
    <property type="project" value="InterPro"/>
</dbReference>
<evidence type="ECO:0000256" key="2">
    <source>
        <dbReference type="ARBA" id="ARBA00022484"/>
    </source>
</evidence>
<feature type="binding site" evidence="9">
    <location>
        <position position="334"/>
    </location>
    <ligand>
        <name>Mg(2+)</name>
        <dbReference type="ChEBI" id="CHEBI:18420"/>
        <label>2</label>
    </ligand>
</feature>